<dbReference type="Proteomes" id="UP000663852">
    <property type="component" value="Unassembled WGS sequence"/>
</dbReference>
<feature type="chain" id="PRO_5036229128" evidence="1">
    <location>
        <begin position="25"/>
        <end position="138"/>
    </location>
</feature>
<proteinExistence type="predicted"/>
<protein>
    <submittedName>
        <fullName evidence="3">Uncharacterized protein</fullName>
    </submittedName>
</protein>
<organism evidence="3 4">
    <name type="scientific">Adineta ricciae</name>
    <name type="common">Rotifer</name>
    <dbReference type="NCBI Taxonomy" id="249248"/>
    <lineage>
        <taxon>Eukaryota</taxon>
        <taxon>Metazoa</taxon>
        <taxon>Spiralia</taxon>
        <taxon>Gnathifera</taxon>
        <taxon>Rotifera</taxon>
        <taxon>Eurotatoria</taxon>
        <taxon>Bdelloidea</taxon>
        <taxon>Adinetida</taxon>
        <taxon>Adinetidae</taxon>
        <taxon>Adineta</taxon>
    </lineage>
</organism>
<evidence type="ECO:0000313" key="4">
    <source>
        <dbReference type="Proteomes" id="UP000663828"/>
    </source>
</evidence>
<feature type="signal peptide" evidence="1">
    <location>
        <begin position="1"/>
        <end position="24"/>
    </location>
</feature>
<keyword evidence="1" id="KW-0732">Signal</keyword>
<gene>
    <name evidence="2" type="ORF">EDS130_LOCUS28005</name>
    <name evidence="3" type="ORF">XAT740_LOCUS41738</name>
</gene>
<dbReference type="AlphaFoldDB" id="A0A815VM93"/>
<name>A0A815VM93_ADIRI</name>
<reference evidence="3" key="1">
    <citation type="submission" date="2021-02" db="EMBL/GenBank/DDBJ databases">
        <authorList>
            <person name="Nowell W R."/>
        </authorList>
    </citation>
    <scope>NUCLEOTIDE SEQUENCE</scope>
</reference>
<dbReference type="EMBL" id="CAJNOR010004911">
    <property type="protein sequence ID" value="CAF1534745.1"/>
    <property type="molecule type" value="Genomic_DNA"/>
</dbReference>
<accession>A0A815VM93</accession>
<keyword evidence="4" id="KW-1185">Reference proteome</keyword>
<evidence type="ECO:0000256" key="1">
    <source>
        <dbReference type="SAM" id="SignalP"/>
    </source>
</evidence>
<comment type="caution">
    <text evidence="3">The sequence shown here is derived from an EMBL/GenBank/DDBJ whole genome shotgun (WGS) entry which is preliminary data.</text>
</comment>
<evidence type="ECO:0000313" key="3">
    <source>
        <dbReference type="EMBL" id="CAF1534745.1"/>
    </source>
</evidence>
<dbReference type="Proteomes" id="UP000663828">
    <property type="component" value="Unassembled WGS sequence"/>
</dbReference>
<evidence type="ECO:0000313" key="2">
    <source>
        <dbReference type="EMBL" id="CAF1251576.1"/>
    </source>
</evidence>
<sequence length="138" mass="15444">MLGSNNFNAMLVAFLLLLKNETSASPFNQPKFCPTVKWNRDATTFVMSNVSEVTADTIFIDTNNMIHVKFTDLEKSRILVWHGNSTYSVTIPVEDVSIVAPILISDVGEIYVDRLDGQIIKQIPNTNEFVSVKDFKAS</sequence>
<dbReference type="EMBL" id="CAJNOJ010000180">
    <property type="protein sequence ID" value="CAF1251576.1"/>
    <property type="molecule type" value="Genomic_DNA"/>
</dbReference>